<evidence type="ECO:0000313" key="27">
    <source>
        <dbReference type="Proteomes" id="UP000189452"/>
    </source>
</evidence>
<proteinExistence type="predicted"/>
<dbReference type="Proteomes" id="UP000050164">
    <property type="component" value="Unassembled WGS sequence"/>
</dbReference>
<evidence type="ECO:0000313" key="12">
    <source>
        <dbReference type="EMBL" id="COW97283.1"/>
    </source>
</evidence>
<reference evidence="12" key="2">
    <citation type="submission" date="2015-03" db="EMBL/GenBank/DDBJ databases">
        <authorList>
            <person name="Murphy D."/>
        </authorList>
    </citation>
    <scope>NUCLEOTIDE SEQUENCE [LARGE SCALE GENOMIC DNA]</scope>
    <source>
        <strain evidence="12">K00500041</strain>
    </source>
</reference>
<evidence type="ECO:0000313" key="20">
    <source>
        <dbReference type="Proteomes" id="UP000046947"/>
    </source>
</evidence>
<dbReference type="Proteomes" id="UP000300237">
    <property type="component" value="Chromosome"/>
</dbReference>
<name>A0A0E8ULI0_MYCTX</name>
<gene>
    <name evidence="13" type="ORF">A4S10_01524</name>
    <name evidence="14" type="ORF">DKC2_1531</name>
    <name evidence="3" type="ORF">ERS007657_01560</name>
    <name evidence="8" type="ORF">ERS007661_00410</name>
    <name evidence="9" type="ORF">ERS007679_02644</name>
    <name evidence="1" type="ORF">ERS007681_00992</name>
    <name evidence="2" type="ORF">ERS007688_02105</name>
    <name evidence="12" type="ORF">ERS007703_04549</name>
    <name evidence="11" type="ORF">ERS007720_02771</name>
    <name evidence="10" type="ORF">ERS007741_01283</name>
    <name evidence="4" type="ORF">ERS027646_01012</name>
    <name evidence="5" type="ORF">ERS027659_04112</name>
    <name evidence="6" type="ORF">ERS027661_04604</name>
    <name evidence="7" type="ORF">ERS094118_01357</name>
</gene>
<dbReference type="Proteomes" id="UP000046947">
    <property type="component" value="Unassembled WGS sequence"/>
</dbReference>
<dbReference type="Proteomes" id="UP000048948">
    <property type="component" value="Unassembled WGS sequence"/>
</dbReference>
<dbReference type="EMBL" id="CNFU01001666">
    <property type="protein sequence ID" value="CKT64337.1"/>
    <property type="molecule type" value="Genomic_DNA"/>
</dbReference>
<dbReference type="Proteomes" id="UP000046680">
    <property type="component" value="Unassembled WGS sequence"/>
</dbReference>
<dbReference type="Proteomes" id="UP000045842">
    <property type="component" value="Unassembled WGS sequence"/>
</dbReference>
<evidence type="ECO:0000313" key="15">
    <source>
        <dbReference type="Proteomes" id="UP000038802"/>
    </source>
</evidence>
<accession>A0A0E8ULI0</accession>
<reference evidence="13 27" key="5">
    <citation type="submission" date="2017-02" db="EMBL/GenBank/DDBJ databases">
        <title>Protein polymorphisms may explain contrasting epidemiological fitness of two variants of a multidrug-resistant Mycobacterium tuberculosis strain.</title>
        <authorList>
            <person name="Bigi M.M."/>
            <person name="Lopez B."/>
            <person name="Blanco F.C."/>
            <person name="Sasiain M.C."/>
            <person name="De La Barrera S."/>
            <person name="Ritacco V."/>
            <person name="Bigi F."/>
            <person name="Soria M.A."/>
        </authorList>
    </citation>
    <scope>NUCLEOTIDE SEQUENCE [LARGE SCALE GENOMIC DNA]</scope>
    <source>
        <strain evidence="13 27">6548</strain>
    </source>
</reference>
<evidence type="ECO:0000313" key="9">
    <source>
        <dbReference type="EMBL" id="COV88668.1"/>
    </source>
</evidence>
<dbReference type="EMBL" id="CQQC01000078">
    <property type="protein sequence ID" value="CNU28224.1"/>
    <property type="molecule type" value="Genomic_DNA"/>
</dbReference>
<dbReference type="STRING" id="1806.RN08_1608"/>
<reference evidence="14 28" key="6">
    <citation type="submission" date="2018-08" db="EMBL/GenBank/DDBJ databases">
        <authorList>
            <person name="Fokvardsen B D."/>
            <person name="Norman A."/>
        </authorList>
    </citation>
    <scope>NUCLEOTIDE SEQUENCE [LARGE SCALE GENOMIC DNA]</scope>
    <source>
        <strain evidence="14 28">DKC2</strain>
    </source>
</reference>
<evidence type="ECO:0000313" key="23">
    <source>
        <dbReference type="Proteomes" id="UP000048948"/>
    </source>
</evidence>
<evidence type="ECO:0000313" key="22">
    <source>
        <dbReference type="Proteomes" id="UP000048600"/>
    </source>
</evidence>
<evidence type="ECO:0000313" key="18">
    <source>
        <dbReference type="Proteomes" id="UP000045842"/>
    </source>
</evidence>
<dbReference type="EMBL" id="CNFT01001369">
    <property type="protein sequence ID" value="CKT21947.1"/>
    <property type="molecule type" value="Genomic_DNA"/>
</dbReference>
<evidence type="ECO:0000313" key="6">
    <source>
        <dbReference type="EMBL" id="CKT64337.1"/>
    </source>
</evidence>
<dbReference type="EMBL" id="CNGE01000128">
    <property type="protein sequence ID" value="CKR96067.1"/>
    <property type="molecule type" value="Genomic_DNA"/>
</dbReference>
<dbReference type="Proteomes" id="UP000050139">
    <property type="component" value="Unassembled WGS sequence"/>
</dbReference>
<dbReference type="Proteomes" id="UP000038802">
    <property type="component" value="Unassembled WGS sequence"/>
</dbReference>
<dbReference type="AlphaFoldDB" id="A0A0E8ULI0"/>
<evidence type="ECO:0000313" key="4">
    <source>
        <dbReference type="EMBL" id="CKR96067.1"/>
    </source>
</evidence>
<dbReference type="PATRIC" id="fig|1773.2383.peg.1649"/>
<dbReference type="EMBL" id="CSAD01000383">
    <property type="protein sequence ID" value="COV88668.1"/>
    <property type="molecule type" value="Genomic_DNA"/>
</dbReference>
<evidence type="ECO:0000313" key="3">
    <source>
        <dbReference type="EMBL" id="CFR77328.1"/>
    </source>
</evidence>
<evidence type="ECO:0000313" key="17">
    <source>
        <dbReference type="Proteomes" id="UP000044938"/>
    </source>
</evidence>
<evidence type="ECO:0000313" key="26">
    <source>
        <dbReference type="Proteomes" id="UP000050164"/>
    </source>
</evidence>
<evidence type="ECO:0000313" key="14">
    <source>
        <dbReference type="EMBL" id="VCU49703.1"/>
    </source>
</evidence>
<dbReference type="Proteomes" id="UP000039217">
    <property type="component" value="Unassembled WGS sequence"/>
</dbReference>
<dbReference type="EMBL" id="LWDQ01000001">
    <property type="protein sequence ID" value="OMH59357.1"/>
    <property type="molecule type" value="Genomic_DNA"/>
</dbReference>
<dbReference type="Proteomes" id="UP000048600">
    <property type="component" value="Unassembled WGS sequence"/>
</dbReference>
<dbReference type="EMBL" id="CFOH01000323">
    <property type="protein sequence ID" value="CFE52507.1"/>
    <property type="molecule type" value="Genomic_DNA"/>
</dbReference>
<reference evidence="7 25" key="1">
    <citation type="submission" date="2015-03" db="EMBL/GenBank/DDBJ databases">
        <authorList>
            <consortium name="Pathogen Informatics"/>
            <person name="Murphy D."/>
        </authorList>
    </citation>
    <scope>NUCLEOTIDE SEQUENCE [LARGE SCALE GENOMIC DNA]</scope>
    <source>
        <strain evidence="7 25">0268S</strain>
    </source>
</reference>
<evidence type="ECO:0000313" key="13">
    <source>
        <dbReference type="EMBL" id="OMH59357.1"/>
    </source>
</evidence>
<dbReference type="EMBL" id="CHKL01000106">
    <property type="protein sequence ID" value="COW03861.1"/>
    <property type="molecule type" value="Genomic_DNA"/>
</dbReference>
<evidence type="ECO:0000313" key="21">
    <source>
        <dbReference type="Proteomes" id="UP000048289"/>
    </source>
</evidence>
<evidence type="ECO:0000313" key="2">
    <source>
        <dbReference type="EMBL" id="CFE52507.1"/>
    </source>
</evidence>
<dbReference type="EMBL" id="LR027516">
    <property type="protein sequence ID" value="VCU49703.1"/>
    <property type="molecule type" value="Genomic_DNA"/>
</dbReference>
<protein>
    <submittedName>
        <fullName evidence="9">Uncharacterized protein</fullName>
    </submittedName>
</protein>
<dbReference type="Proteomes" id="UP000049023">
    <property type="component" value="Unassembled WGS sequence"/>
</dbReference>
<evidence type="ECO:0000313" key="10">
    <source>
        <dbReference type="EMBL" id="COW03861.1"/>
    </source>
</evidence>
<dbReference type="Proteomes" id="UP000044938">
    <property type="component" value="Unassembled WGS sequence"/>
</dbReference>
<dbReference type="EMBL" id="COPH01000008">
    <property type="protein sequence ID" value="CLV83736.1"/>
    <property type="molecule type" value="Genomic_DNA"/>
</dbReference>
<dbReference type="EMBL" id="CFOE01000086">
    <property type="protein sequence ID" value="CFE38409.1"/>
    <property type="molecule type" value="Genomic_DNA"/>
</dbReference>
<evidence type="ECO:0000313" key="8">
    <source>
        <dbReference type="EMBL" id="CNU28224.1"/>
    </source>
</evidence>
<evidence type="ECO:0000313" key="16">
    <source>
        <dbReference type="Proteomes" id="UP000039217"/>
    </source>
</evidence>
<reference evidence="13 27" key="4">
    <citation type="submission" date="2016-04" db="EMBL/GenBank/DDBJ databases">
        <authorList>
            <person name="Bigi M."/>
            <person name="Bigi F."/>
            <person name="Soria M.A."/>
        </authorList>
    </citation>
    <scope>NUCLEOTIDE SEQUENCE [LARGE SCALE GENOMIC DNA]</scope>
    <source>
        <strain evidence="13 27">6548</strain>
    </source>
</reference>
<evidence type="ECO:0000313" key="24">
    <source>
        <dbReference type="Proteomes" id="UP000049023"/>
    </source>
</evidence>
<dbReference type="EMBL" id="CSAJ01000382">
    <property type="protein sequence ID" value="COW51217.1"/>
    <property type="molecule type" value="Genomic_DNA"/>
</dbReference>
<dbReference type="Proteomes" id="UP000048289">
    <property type="component" value="Unassembled WGS sequence"/>
</dbReference>
<evidence type="ECO:0000313" key="7">
    <source>
        <dbReference type="EMBL" id="CLV83736.1"/>
    </source>
</evidence>
<dbReference type="EMBL" id="CSAE01000827">
    <property type="protein sequence ID" value="COW97283.1"/>
    <property type="molecule type" value="Genomic_DNA"/>
</dbReference>
<evidence type="ECO:0000313" key="28">
    <source>
        <dbReference type="Proteomes" id="UP000300237"/>
    </source>
</evidence>
<reference evidence="15 16" key="3">
    <citation type="submission" date="2015-03" db="EMBL/GenBank/DDBJ databases">
        <authorList>
            <consortium name="Pathogen Informatics"/>
        </authorList>
    </citation>
    <scope>NUCLEOTIDE SEQUENCE [LARGE SCALE GENOMIC DNA]</scope>
    <source>
        <strain evidence="4 23">Bir 172</strain>
        <strain evidence="5 26">Bir 185</strain>
        <strain evidence="6 24">Bir 187</strain>
        <strain evidence="3 19">C09601061</strain>
        <strain evidence="8 16">D00501624</strain>
        <strain evidence="9 18">G09801536</strain>
        <strain evidence="1 21">G09901357</strain>
        <strain evidence="2 20">H09601792</strain>
        <strain evidence="15">K00500041</strain>
        <strain evidence="11 17">M09401471</strain>
        <strain evidence="10 22">P00601463</strain>
    </source>
</reference>
<evidence type="ECO:0000313" key="5">
    <source>
        <dbReference type="EMBL" id="CKT21947.1"/>
    </source>
</evidence>
<evidence type="ECO:0000313" key="11">
    <source>
        <dbReference type="EMBL" id="COW51217.1"/>
    </source>
</evidence>
<evidence type="ECO:0000313" key="1">
    <source>
        <dbReference type="EMBL" id="CFE38409.1"/>
    </source>
</evidence>
<evidence type="ECO:0000313" key="25">
    <source>
        <dbReference type="Proteomes" id="UP000050139"/>
    </source>
</evidence>
<dbReference type="Proteomes" id="UP000189452">
    <property type="component" value="Chromosome"/>
</dbReference>
<evidence type="ECO:0000313" key="19">
    <source>
        <dbReference type="Proteomes" id="UP000046680"/>
    </source>
</evidence>
<organism evidence="9 18">
    <name type="scientific">Mycobacterium tuberculosis</name>
    <dbReference type="NCBI Taxonomy" id="1773"/>
    <lineage>
        <taxon>Bacteria</taxon>
        <taxon>Bacillati</taxon>
        <taxon>Actinomycetota</taxon>
        <taxon>Actinomycetes</taxon>
        <taxon>Mycobacteriales</taxon>
        <taxon>Mycobacteriaceae</taxon>
        <taxon>Mycobacterium</taxon>
        <taxon>Mycobacterium tuberculosis complex</taxon>
    </lineage>
</organism>
<sequence length="54" mass="5976">MFGHERNRDSATASSLAMHLAGAFELVSGPKWTACRFEAGTVRIPSQGKRRWQA</sequence>
<dbReference type="EMBL" id="CGCX01000494">
    <property type="protein sequence ID" value="CFR77328.1"/>
    <property type="molecule type" value="Genomic_DNA"/>
</dbReference>